<feature type="region of interest" description="Disordered" evidence="1">
    <location>
        <begin position="29"/>
        <end position="59"/>
    </location>
</feature>
<dbReference type="CDD" id="cd12797">
    <property type="entry name" value="M23_peptidase"/>
    <property type="match status" value="1"/>
</dbReference>
<evidence type="ECO:0000313" key="4">
    <source>
        <dbReference type="EMBL" id="MFD1234727.1"/>
    </source>
</evidence>
<dbReference type="EMBL" id="JBHTMB010000140">
    <property type="protein sequence ID" value="MFD1234727.1"/>
    <property type="molecule type" value="Genomic_DNA"/>
</dbReference>
<dbReference type="PANTHER" id="PTHR21666:SF270">
    <property type="entry name" value="MUREIN HYDROLASE ACTIVATOR ENVC"/>
    <property type="match status" value="1"/>
</dbReference>
<feature type="chain" id="PRO_5046833249" evidence="2">
    <location>
        <begin position="23"/>
        <end position="430"/>
    </location>
</feature>
<feature type="domain" description="M23ase beta-sheet core" evidence="3">
    <location>
        <begin position="269"/>
        <end position="365"/>
    </location>
</feature>
<gene>
    <name evidence="4" type="ORF">ACFQ34_15660</name>
</gene>
<dbReference type="GO" id="GO:0016787">
    <property type="term" value="F:hydrolase activity"/>
    <property type="evidence" value="ECO:0007669"/>
    <property type="project" value="UniProtKB-KW"/>
</dbReference>
<dbReference type="RefSeq" id="WP_013672894.1">
    <property type="nucleotide sequence ID" value="NZ_BAABKS010000022.1"/>
</dbReference>
<sequence>MPARRLGRSLVLVLVAPLVVTACVGTPAAPAASSTSSQPTAQPTAQPAVPQGGIDPATAFTPVSATTLTTPAPVTGTDGKTHLAYELLLTNASPAPLRLDEVDVLDAGSRNVLLSLSGPALAASSNLVGGDTGDEGTAEPTTVGTPIPGSATTVVWLDVTVDGAPPAALTHRVAATMTTPGGDRPLESTVGRVDVSTAKAPVLGPVMAGGPWYASDGCCADDTHHRRGLAPINGTLLVPQRYAIDWYLLDDQHRAWTGDPSKLTSYYAYDKPALAAADGVVVDATDGIAETTSAPEPPPLPPIKDTVGNHVTVMIAPGVYLLYAHFKPNTVAVKTGQTVKRGDVLGHIGSSGNSTAPHLHFQIMTEPTFFPTDSTPFAFDCFAVNGQVTERIWDDVLGLQPDPVLPYAAATDTSRRSGQMPLDRNVVTFC</sequence>
<dbReference type="SUPFAM" id="SSF51261">
    <property type="entry name" value="Duplicated hybrid motif"/>
    <property type="match status" value="1"/>
</dbReference>
<evidence type="ECO:0000259" key="3">
    <source>
        <dbReference type="Pfam" id="PF01551"/>
    </source>
</evidence>
<protein>
    <submittedName>
        <fullName evidence="4">M23 family metallopeptidase</fullName>
        <ecNumber evidence="4">3.4.-.-</ecNumber>
    </submittedName>
</protein>
<dbReference type="Gene3D" id="2.70.70.10">
    <property type="entry name" value="Glucose Permease (Domain IIA)"/>
    <property type="match status" value="1"/>
</dbReference>
<evidence type="ECO:0000256" key="2">
    <source>
        <dbReference type="SAM" id="SignalP"/>
    </source>
</evidence>
<feature type="signal peptide" evidence="2">
    <location>
        <begin position="1"/>
        <end position="22"/>
    </location>
</feature>
<keyword evidence="4" id="KW-0378">Hydrolase</keyword>
<proteinExistence type="predicted"/>
<keyword evidence="2" id="KW-0732">Signal</keyword>
<dbReference type="PANTHER" id="PTHR21666">
    <property type="entry name" value="PEPTIDASE-RELATED"/>
    <property type="match status" value="1"/>
</dbReference>
<comment type="caution">
    <text evidence="4">The sequence shown here is derived from an EMBL/GenBank/DDBJ whole genome shotgun (WGS) entry which is preliminary data.</text>
</comment>
<evidence type="ECO:0000256" key="1">
    <source>
        <dbReference type="SAM" id="MobiDB-lite"/>
    </source>
</evidence>
<accession>A0ABW3VHV5</accession>
<reference evidence="5" key="1">
    <citation type="journal article" date="2019" name="Int. J. Syst. Evol. Microbiol.">
        <title>The Global Catalogue of Microorganisms (GCM) 10K type strain sequencing project: providing services to taxonomists for standard genome sequencing and annotation.</title>
        <authorList>
            <consortium name="The Broad Institute Genomics Platform"/>
            <consortium name="The Broad Institute Genome Sequencing Center for Infectious Disease"/>
            <person name="Wu L."/>
            <person name="Ma J."/>
        </authorList>
    </citation>
    <scope>NUCLEOTIDE SEQUENCE [LARGE SCALE GENOMIC DNA]</scope>
    <source>
        <strain evidence="5">CCUG 49018</strain>
    </source>
</reference>
<dbReference type="InterPro" id="IPR011055">
    <property type="entry name" value="Dup_hybrid_motif"/>
</dbReference>
<dbReference type="InterPro" id="IPR050570">
    <property type="entry name" value="Cell_wall_metabolism_enzyme"/>
</dbReference>
<dbReference type="Pfam" id="PF01551">
    <property type="entry name" value="Peptidase_M23"/>
    <property type="match status" value="1"/>
</dbReference>
<feature type="compositionally biased region" description="Low complexity" evidence="1">
    <location>
        <begin position="29"/>
        <end position="51"/>
    </location>
</feature>
<dbReference type="PROSITE" id="PS51257">
    <property type="entry name" value="PROKAR_LIPOPROTEIN"/>
    <property type="match status" value="1"/>
</dbReference>
<evidence type="ECO:0000313" key="5">
    <source>
        <dbReference type="Proteomes" id="UP001597182"/>
    </source>
</evidence>
<dbReference type="EC" id="3.4.-.-" evidence="4"/>
<name>A0ABW3VHV5_9PSEU</name>
<dbReference type="InterPro" id="IPR016047">
    <property type="entry name" value="M23ase_b-sheet_dom"/>
</dbReference>
<organism evidence="4 5">
    <name type="scientific">Pseudonocardia benzenivorans</name>
    <dbReference type="NCBI Taxonomy" id="228005"/>
    <lineage>
        <taxon>Bacteria</taxon>
        <taxon>Bacillati</taxon>
        <taxon>Actinomycetota</taxon>
        <taxon>Actinomycetes</taxon>
        <taxon>Pseudonocardiales</taxon>
        <taxon>Pseudonocardiaceae</taxon>
        <taxon>Pseudonocardia</taxon>
    </lineage>
</organism>
<keyword evidence="5" id="KW-1185">Reference proteome</keyword>
<dbReference type="Proteomes" id="UP001597182">
    <property type="component" value="Unassembled WGS sequence"/>
</dbReference>